<keyword evidence="1" id="KW-0479">Metal-binding</keyword>
<dbReference type="Ensembl" id="ENSTRUT00000060521.1">
    <property type="protein sequence ID" value="ENSTRUP00000059521.1"/>
    <property type="gene ID" value="ENSTRUG00000025415.2"/>
</dbReference>
<organism evidence="3 4">
    <name type="scientific">Takifugu rubripes</name>
    <name type="common">Japanese pufferfish</name>
    <name type="synonym">Fugu rubripes</name>
    <dbReference type="NCBI Taxonomy" id="31033"/>
    <lineage>
        <taxon>Eukaryota</taxon>
        <taxon>Metazoa</taxon>
        <taxon>Chordata</taxon>
        <taxon>Craniata</taxon>
        <taxon>Vertebrata</taxon>
        <taxon>Euteleostomi</taxon>
        <taxon>Actinopterygii</taxon>
        <taxon>Neopterygii</taxon>
        <taxon>Teleostei</taxon>
        <taxon>Neoteleostei</taxon>
        <taxon>Acanthomorphata</taxon>
        <taxon>Eupercaria</taxon>
        <taxon>Tetraodontiformes</taxon>
        <taxon>Tetradontoidea</taxon>
        <taxon>Tetraodontidae</taxon>
        <taxon>Takifugu</taxon>
    </lineage>
</organism>
<reference evidence="3 4" key="1">
    <citation type="journal article" date="2011" name="Genome Biol. Evol.">
        <title>Integration of the genetic map and genome assembly of fugu facilitates insights into distinct features of genome evolution in teleosts and mammals.</title>
        <authorList>
            <person name="Kai W."/>
            <person name="Kikuchi K."/>
            <person name="Tohari S."/>
            <person name="Chew A.K."/>
            <person name="Tay A."/>
            <person name="Fujiwara A."/>
            <person name="Hosoya S."/>
            <person name="Suetake H."/>
            <person name="Naruse K."/>
            <person name="Brenner S."/>
            <person name="Suzuki Y."/>
            <person name="Venkatesh B."/>
        </authorList>
    </citation>
    <scope>NUCLEOTIDE SEQUENCE [LARGE SCALE GENOMIC DNA]</scope>
</reference>
<dbReference type="GeneTree" id="ENSGT00950000183041"/>
<keyword evidence="4" id="KW-1185">Reference proteome</keyword>
<evidence type="ECO:0000256" key="1">
    <source>
        <dbReference type="PROSITE-ProRule" id="PRU00047"/>
    </source>
</evidence>
<evidence type="ECO:0000313" key="3">
    <source>
        <dbReference type="Ensembl" id="ENSTRUP00000059521.1"/>
    </source>
</evidence>
<dbReference type="Pfam" id="PF00098">
    <property type="entry name" value="zf-CCHC"/>
    <property type="match status" value="2"/>
</dbReference>
<sequence length="74" mass="8276">MSWCFGCGRTGHWIKDCPKSSGPRGRGPRGRGRLTSFLLVSHDLCVVTEQFCYRCGEHGHIARDCDQDSTYGNL</sequence>
<keyword evidence="1" id="KW-0862">Zinc</keyword>
<evidence type="ECO:0000313" key="4">
    <source>
        <dbReference type="Proteomes" id="UP000005226"/>
    </source>
</evidence>
<dbReference type="GO" id="GO:0003676">
    <property type="term" value="F:nucleic acid binding"/>
    <property type="evidence" value="ECO:0007669"/>
    <property type="project" value="InterPro"/>
</dbReference>
<dbReference type="SMART" id="SM00343">
    <property type="entry name" value="ZnF_C2HC"/>
    <property type="match status" value="2"/>
</dbReference>
<evidence type="ECO:0000259" key="2">
    <source>
        <dbReference type="PROSITE" id="PS50158"/>
    </source>
</evidence>
<dbReference type="PROSITE" id="PS50158">
    <property type="entry name" value="ZF_CCHC"/>
    <property type="match status" value="2"/>
</dbReference>
<proteinExistence type="predicted"/>
<dbReference type="SUPFAM" id="SSF57756">
    <property type="entry name" value="Retrovirus zinc finger-like domains"/>
    <property type="match status" value="2"/>
</dbReference>
<keyword evidence="1" id="KW-0863">Zinc-finger</keyword>
<protein>
    <submittedName>
        <fullName evidence="3">CCHC-type zinc finger, nucleic acid binding protein a</fullName>
    </submittedName>
</protein>
<dbReference type="AlphaFoldDB" id="A0A674MEP4"/>
<dbReference type="InterPro" id="IPR036875">
    <property type="entry name" value="Znf_CCHC_sf"/>
</dbReference>
<accession>A0A674MEP4</accession>
<dbReference type="GO" id="GO:0008270">
    <property type="term" value="F:zinc ion binding"/>
    <property type="evidence" value="ECO:0007669"/>
    <property type="project" value="UniProtKB-KW"/>
</dbReference>
<reference evidence="3" key="2">
    <citation type="submission" date="2025-08" db="UniProtKB">
        <authorList>
            <consortium name="Ensembl"/>
        </authorList>
    </citation>
    <scope>IDENTIFICATION</scope>
</reference>
<name>A0A674MEP4_TAKRU</name>
<dbReference type="InterPro" id="IPR001878">
    <property type="entry name" value="Znf_CCHC"/>
</dbReference>
<dbReference type="Proteomes" id="UP000005226">
    <property type="component" value="Chromosome 3"/>
</dbReference>
<reference evidence="3" key="3">
    <citation type="submission" date="2025-09" db="UniProtKB">
        <authorList>
            <consortium name="Ensembl"/>
        </authorList>
    </citation>
    <scope>IDENTIFICATION</scope>
</reference>
<feature type="domain" description="CCHC-type" evidence="2">
    <location>
        <begin position="4"/>
        <end position="19"/>
    </location>
</feature>
<dbReference type="Gene3D" id="4.10.60.10">
    <property type="entry name" value="Zinc finger, CCHC-type"/>
    <property type="match status" value="2"/>
</dbReference>
<feature type="domain" description="CCHC-type" evidence="2">
    <location>
        <begin position="52"/>
        <end position="67"/>
    </location>
</feature>